<feature type="transmembrane region" description="Helical" evidence="6">
    <location>
        <begin position="155"/>
        <end position="173"/>
    </location>
</feature>
<evidence type="ECO:0000256" key="2">
    <source>
        <dbReference type="ARBA" id="ARBA00022475"/>
    </source>
</evidence>
<proteinExistence type="predicted"/>
<organism evidence="7 8">
    <name type="scientific">Flaviflexus salsibiostraticola</name>
    <dbReference type="NCBI Taxonomy" id="1282737"/>
    <lineage>
        <taxon>Bacteria</taxon>
        <taxon>Bacillati</taxon>
        <taxon>Actinomycetota</taxon>
        <taxon>Actinomycetes</taxon>
        <taxon>Actinomycetales</taxon>
        <taxon>Actinomycetaceae</taxon>
        <taxon>Flaviflexus</taxon>
    </lineage>
</organism>
<feature type="transmembrane region" description="Helical" evidence="6">
    <location>
        <begin position="255"/>
        <end position="276"/>
    </location>
</feature>
<keyword evidence="4 6" id="KW-1133">Transmembrane helix</keyword>
<evidence type="ECO:0000313" key="7">
    <source>
        <dbReference type="EMBL" id="AZN31054.1"/>
    </source>
</evidence>
<feature type="transmembrane region" description="Helical" evidence="6">
    <location>
        <begin position="206"/>
        <end position="226"/>
    </location>
</feature>
<comment type="subcellular location">
    <subcellularLocation>
        <location evidence="1">Cell membrane</location>
        <topology evidence="1">Multi-pass membrane protein</topology>
    </subcellularLocation>
</comment>
<dbReference type="Pfam" id="PF02653">
    <property type="entry name" value="BPD_transp_2"/>
    <property type="match status" value="1"/>
</dbReference>
<feature type="transmembrane region" description="Helical" evidence="6">
    <location>
        <begin position="121"/>
        <end position="143"/>
    </location>
</feature>
<dbReference type="OrthoDB" id="45037at2"/>
<name>A0A3Q8WV45_9ACTO</name>
<feature type="transmembrane region" description="Helical" evidence="6">
    <location>
        <begin position="334"/>
        <end position="356"/>
    </location>
</feature>
<evidence type="ECO:0000256" key="1">
    <source>
        <dbReference type="ARBA" id="ARBA00004651"/>
    </source>
</evidence>
<keyword evidence="5 6" id="KW-0472">Membrane</keyword>
<dbReference type="AlphaFoldDB" id="A0A3Q8WV45"/>
<accession>A0A3Q8WV45</accession>
<dbReference type="EMBL" id="CP034438">
    <property type="protein sequence ID" value="AZN31054.1"/>
    <property type="molecule type" value="Genomic_DNA"/>
</dbReference>
<evidence type="ECO:0000256" key="6">
    <source>
        <dbReference type="SAM" id="Phobius"/>
    </source>
</evidence>
<dbReference type="KEGG" id="fsl:EJO69_04570"/>
<gene>
    <name evidence="7" type="ORF">EJO69_04570</name>
</gene>
<dbReference type="InterPro" id="IPR001851">
    <property type="entry name" value="ABC_transp_permease"/>
</dbReference>
<sequence>MSLKARAAVHVALRSNWIISVFAVIIAFIVGAFFIWIADASILDTYWRLFKGSIFDPDQDEFTRQIRPLTNTLRDASPLILAGLGIGLGFRAGLFNIGGQGQLILGAIAATYLGFTLDLPFFVHMLVALIGAVIIGGLWGGLAGFLKATTGANEVIVTIMLNSIAGFLLLYMLNQDVFQGPNNNQPKSQPVAEEARLPDILPGGEFNLHAGFILAILATAFVWWLLERSKFGFELRAVGANAHASETAGMSTSKVITLTMFVSASLAGLAGANQVLGTLGSLTQGAAGSIGFDAITVALLGRNKPVGIFGAGLLFGAFKAGSPRMQGAGVPVDMILILQSVIVLLIAAPPLIRWLFRFPKPDGQGYREYITLHQEAK</sequence>
<feature type="transmembrane region" description="Helical" evidence="6">
    <location>
        <begin position="94"/>
        <end position="115"/>
    </location>
</feature>
<dbReference type="PANTHER" id="PTHR47089:SF1">
    <property type="entry name" value="GUANOSINE ABC TRANSPORTER PERMEASE PROTEIN NUPP"/>
    <property type="match status" value="1"/>
</dbReference>
<keyword evidence="8" id="KW-1185">Reference proteome</keyword>
<dbReference type="GO" id="GO:0005886">
    <property type="term" value="C:plasma membrane"/>
    <property type="evidence" value="ECO:0007669"/>
    <property type="project" value="UniProtKB-SubCell"/>
</dbReference>
<evidence type="ECO:0000313" key="8">
    <source>
        <dbReference type="Proteomes" id="UP000270021"/>
    </source>
</evidence>
<dbReference type="CDD" id="cd06580">
    <property type="entry name" value="TM_PBP1_transp_TpRbsC_like"/>
    <property type="match status" value="1"/>
</dbReference>
<dbReference type="Proteomes" id="UP000270021">
    <property type="component" value="Chromosome"/>
</dbReference>
<keyword evidence="3 6" id="KW-0812">Transmembrane</keyword>
<evidence type="ECO:0000256" key="5">
    <source>
        <dbReference type="ARBA" id="ARBA00023136"/>
    </source>
</evidence>
<evidence type="ECO:0000256" key="3">
    <source>
        <dbReference type="ARBA" id="ARBA00022692"/>
    </source>
</evidence>
<reference evidence="7 8" key="1">
    <citation type="submission" date="2018-12" db="EMBL/GenBank/DDBJ databases">
        <title>Complete genome sequence of Flaviflexus salsibiostraticola KCTC 33148.</title>
        <authorList>
            <person name="Bae J.-W."/>
        </authorList>
    </citation>
    <scope>NUCLEOTIDE SEQUENCE [LARGE SCALE GENOMIC DNA]</scope>
    <source>
        <strain evidence="7 8">KCTC 33148</strain>
    </source>
</reference>
<dbReference type="PANTHER" id="PTHR47089">
    <property type="entry name" value="ABC TRANSPORTER, PERMEASE PROTEIN"/>
    <property type="match status" value="1"/>
</dbReference>
<evidence type="ECO:0000256" key="4">
    <source>
        <dbReference type="ARBA" id="ARBA00022989"/>
    </source>
</evidence>
<dbReference type="GO" id="GO:0022857">
    <property type="term" value="F:transmembrane transporter activity"/>
    <property type="evidence" value="ECO:0007669"/>
    <property type="project" value="InterPro"/>
</dbReference>
<protein>
    <submittedName>
        <fullName evidence="7">ABC transporter permease</fullName>
    </submittedName>
</protein>
<feature type="transmembrane region" description="Helical" evidence="6">
    <location>
        <begin position="17"/>
        <end position="38"/>
    </location>
</feature>
<keyword evidence="2" id="KW-1003">Cell membrane</keyword>